<feature type="region of interest" description="Disordered" evidence="1">
    <location>
        <begin position="423"/>
        <end position="456"/>
    </location>
</feature>
<evidence type="ECO:0000256" key="1">
    <source>
        <dbReference type="SAM" id="MobiDB-lite"/>
    </source>
</evidence>
<feature type="compositionally biased region" description="Polar residues" evidence="1">
    <location>
        <begin position="154"/>
        <end position="164"/>
    </location>
</feature>
<feature type="region of interest" description="Disordered" evidence="1">
    <location>
        <begin position="382"/>
        <end position="403"/>
    </location>
</feature>
<feature type="region of interest" description="Disordered" evidence="1">
    <location>
        <begin position="56"/>
        <end position="193"/>
    </location>
</feature>
<feature type="compositionally biased region" description="Low complexity" evidence="1">
    <location>
        <begin position="877"/>
        <end position="897"/>
    </location>
</feature>
<feature type="region of interest" description="Disordered" evidence="1">
    <location>
        <begin position="572"/>
        <end position="599"/>
    </location>
</feature>
<proteinExistence type="predicted"/>
<feature type="region of interest" description="Disordered" evidence="1">
    <location>
        <begin position="713"/>
        <end position="734"/>
    </location>
</feature>
<feature type="compositionally biased region" description="Polar residues" evidence="1">
    <location>
        <begin position="80"/>
        <end position="95"/>
    </location>
</feature>
<dbReference type="EMBL" id="JAPDMQ010000285">
    <property type="protein sequence ID" value="KAK0528102.1"/>
    <property type="molecule type" value="Genomic_DNA"/>
</dbReference>
<reference evidence="2" key="1">
    <citation type="journal article" date="2023" name="PhytoFront">
        <title>Draft Genome Resources of Seven Strains of Tilletia horrida, Causal Agent of Kernel Smut of Rice.</title>
        <authorList>
            <person name="Khanal S."/>
            <person name="Antony Babu S."/>
            <person name="Zhou X.G."/>
        </authorList>
    </citation>
    <scope>NUCLEOTIDE SEQUENCE</scope>
    <source>
        <strain evidence="2">TX3</strain>
    </source>
</reference>
<feature type="compositionally biased region" description="Polar residues" evidence="1">
    <location>
        <begin position="506"/>
        <end position="537"/>
    </location>
</feature>
<feature type="region of interest" description="Disordered" evidence="1">
    <location>
        <begin position="1062"/>
        <end position="1088"/>
    </location>
</feature>
<feature type="compositionally biased region" description="Polar residues" evidence="1">
    <location>
        <begin position="1542"/>
        <end position="1551"/>
    </location>
</feature>
<keyword evidence="3" id="KW-1185">Reference proteome</keyword>
<name>A0AAN6GB92_9BASI</name>
<evidence type="ECO:0000313" key="2">
    <source>
        <dbReference type="EMBL" id="KAK0528102.1"/>
    </source>
</evidence>
<feature type="compositionally biased region" description="Polar residues" evidence="1">
    <location>
        <begin position="105"/>
        <end position="114"/>
    </location>
</feature>
<feature type="compositionally biased region" description="Low complexity" evidence="1">
    <location>
        <begin position="1475"/>
        <end position="1487"/>
    </location>
</feature>
<organism evidence="2 3">
    <name type="scientific">Tilletia horrida</name>
    <dbReference type="NCBI Taxonomy" id="155126"/>
    <lineage>
        <taxon>Eukaryota</taxon>
        <taxon>Fungi</taxon>
        <taxon>Dikarya</taxon>
        <taxon>Basidiomycota</taxon>
        <taxon>Ustilaginomycotina</taxon>
        <taxon>Exobasidiomycetes</taxon>
        <taxon>Tilletiales</taxon>
        <taxon>Tilletiaceae</taxon>
        <taxon>Tilletia</taxon>
    </lineage>
</organism>
<feature type="region of interest" description="Disordered" evidence="1">
    <location>
        <begin position="871"/>
        <end position="971"/>
    </location>
</feature>
<feature type="region of interest" description="Disordered" evidence="1">
    <location>
        <begin position="1514"/>
        <end position="1551"/>
    </location>
</feature>
<feature type="region of interest" description="Disordered" evidence="1">
    <location>
        <begin position="1454"/>
        <end position="1489"/>
    </location>
</feature>
<protein>
    <submittedName>
        <fullName evidence="2">Uncharacterized protein</fullName>
    </submittedName>
</protein>
<feature type="compositionally biased region" description="Polar residues" evidence="1">
    <location>
        <begin position="1069"/>
        <end position="1088"/>
    </location>
</feature>
<feature type="region of interest" description="Disordered" evidence="1">
    <location>
        <begin position="1332"/>
        <end position="1351"/>
    </location>
</feature>
<feature type="region of interest" description="Disordered" evidence="1">
    <location>
        <begin position="487"/>
        <end position="544"/>
    </location>
</feature>
<sequence>MSLADMDHLGRGGNAQDPSRRQSQAESISTLWSSADVPLFLDTRPSLSAISEHKSGLDAPISLGPNGPECSEDVREVLSEQGSSPAMMSDSTPRSSFDPIPAFPGTNSSPSSFAASRYGRKQSQDSPRRRPPPLQLQSSNAFMNMEVPQPPLPASQSHTSQLTMVPNARQEVPSGPPSASLVAPSPRTSVKALPSEGLPATPSMLPYHQPVVQQRRSSLKKQSSNPAFVVPEQPMPPVLSPAVRSRLYARADQFFQADYSLASPVSKQQMHCPPASETPMSAPATAAFVEGPGISLLSRKSSTSLSSEALSRDNSMPGSLSFSHGSTISGSTASSCFISSEDSQSACSPAGPSYSGAWQHHHLPAAPGAAFVQAQAQAAGLHGMHGGHPFAHGQFGKPAKVRDPTMTILPGQMYAVLPPTPQRAFHSQQASPAFAPPMPSAGGVRHRPSAAGEGMEPSLRLPMLSTQHLGAALNECTPMVQSPIALPTPVSSFSETSEVGSGEAPRSSSHASLADNQPPQAPQWSYSSPSVSPTQPITVDRARDTSLRLRTASASRLLHAASMKLLRTENMADAPPLPLPRGFPKGQRPSTATTDGCNLRPRARTVGEKERPVSLQPAARIPEKVGSDSFMMNGPAVRSPQGSLIPPSTMTSAAVTGKPSLSFRPKSKGGWASHLSGGLTLHVDQDSQRSVQINLSYLSYDPFGRAEALVPATTEGARPATPKRSKAGLKAEDEESTGILEFGPMQGVDDGWVFQSSSPGGTSTAPILRHLTVGPELKADVLTRQAKLSLCTDGVHEVSGSEKKGKLGWRFMYRVEPCLDSVGRAVASGEKIMRPLKFLCSATLLEPSRAQKSRLINLVRKQVNANLISTPVRSPASASSQTEITTTSSSSSMTVPSPLAPSSRMNPLKSIQLQHHRQPSMTPSHSQQYLIHQQQQSQPQQQQQQPSSSLVSQTQTSTSAAGMPEPQSATHSLRAQFSPYNLTFANSSTSLVSPSVSSSVVAAVQRLDPSQVSVPANLPAGVVPFKLVRPLGNKASVSSFQQAAPASAPVPGPAPVPAVVSAVQEPSTRHASGNVPSEQGTRSASTAHQLPVRTNAVEANNSSTSPPAFQQRLPSFGEKPVEVRKAALQPSPLAPSAAVAPLRSAQAELAGREEAFAHAADYSRRMRAHTSGETKLRRPMTASELIKREWESKQRDEEGSSTTTAAAAAAGVWTAAPPPCGRDVAAFQAQRNAMFRPCLKDASSPISPAPSSAGLRSAMTCSSASGSASKDVAVLTPEFFGTGSERRRSRTIGASGMGGRGNGRPYTAQPLASAQAPPLPHSATALQQFFPQSQGHQQHQHQHQPASFRPAPLMQDGRYPARPGTGYGSSASPYAAAFQPATVVDDAPQAFAMQHANPSMPYHVAGMSGSSTVPGLSMGAVGPATTVPAPAPAPAPAVDAAASALLRQMPTTIVQSPLAGSAPVPPKRNQRRPRTAQTPASASATAEPAREFYYRQQEEVRTQAQVEAQPAVAVVGLGPPGTPMQHGQGPPRSGSFGVSPLVNFSPQKVAA</sequence>
<feature type="compositionally biased region" description="Low complexity" evidence="1">
    <location>
        <begin position="924"/>
        <end position="959"/>
    </location>
</feature>
<feature type="compositionally biased region" description="Low complexity" evidence="1">
    <location>
        <begin position="1308"/>
        <end position="1319"/>
    </location>
</feature>
<feature type="region of interest" description="Disordered" evidence="1">
    <location>
        <begin position="1282"/>
        <end position="1319"/>
    </location>
</feature>
<feature type="region of interest" description="Disordered" evidence="1">
    <location>
        <begin position="1"/>
        <end position="29"/>
    </location>
</feature>
<gene>
    <name evidence="2" type="ORF">OC842_004657</name>
</gene>
<evidence type="ECO:0000313" key="3">
    <source>
        <dbReference type="Proteomes" id="UP001176521"/>
    </source>
</evidence>
<accession>A0AAN6GB92</accession>
<comment type="caution">
    <text evidence="2">The sequence shown here is derived from an EMBL/GenBank/DDBJ whole genome shotgun (WGS) entry which is preliminary data.</text>
</comment>
<feature type="compositionally biased region" description="Polar residues" evidence="1">
    <location>
        <begin position="489"/>
        <end position="499"/>
    </location>
</feature>
<feature type="compositionally biased region" description="Polar residues" evidence="1">
    <location>
        <begin position="903"/>
        <end position="923"/>
    </location>
</feature>
<dbReference type="Proteomes" id="UP001176521">
    <property type="component" value="Unassembled WGS sequence"/>
</dbReference>
<feature type="compositionally biased region" description="Basic and acidic residues" evidence="1">
    <location>
        <begin position="1"/>
        <end position="10"/>
    </location>
</feature>